<protein>
    <submittedName>
        <fullName evidence="2">Uncharacterized protein</fullName>
    </submittedName>
</protein>
<keyword evidence="1" id="KW-1133">Transmembrane helix</keyword>
<name>A0AA39PM78_9AGAR</name>
<sequence length="87" mass="9684">MTRKEVQAWERIVRACAGIQTSTTLFVPYTAYKSGPQTSQGGLPLDNDWVAPLHVFIRTSMVTGWGLVVGLMRLCNQENKDGYHNDG</sequence>
<comment type="caution">
    <text evidence="2">The sequence shown here is derived from an EMBL/GenBank/DDBJ whole genome shotgun (WGS) entry which is preliminary data.</text>
</comment>
<evidence type="ECO:0000256" key="1">
    <source>
        <dbReference type="SAM" id="Phobius"/>
    </source>
</evidence>
<dbReference type="AlphaFoldDB" id="A0AA39PM78"/>
<dbReference type="EMBL" id="JAUEPR010000004">
    <property type="protein sequence ID" value="KAK0486410.1"/>
    <property type="molecule type" value="Genomic_DNA"/>
</dbReference>
<evidence type="ECO:0000313" key="2">
    <source>
        <dbReference type="EMBL" id="KAK0486410.1"/>
    </source>
</evidence>
<keyword evidence="1" id="KW-0812">Transmembrane</keyword>
<organism evidence="2 3">
    <name type="scientific">Armillaria novae-zelandiae</name>
    <dbReference type="NCBI Taxonomy" id="153914"/>
    <lineage>
        <taxon>Eukaryota</taxon>
        <taxon>Fungi</taxon>
        <taxon>Dikarya</taxon>
        <taxon>Basidiomycota</taxon>
        <taxon>Agaricomycotina</taxon>
        <taxon>Agaricomycetes</taxon>
        <taxon>Agaricomycetidae</taxon>
        <taxon>Agaricales</taxon>
        <taxon>Marasmiineae</taxon>
        <taxon>Physalacriaceae</taxon>
        <taxon>Armillaria</taxon>
    </lineage>
</organism>
<gene>
    <name evidence="2" type="ORF">IW261DRAFT_795591</name>
</gene>
<proteinExistence type="predicted"/>
<accession>A0AA39PM78</accession>
<evidence type="ECO:0000313" key="3">
    <source>
        <dbReference type="Proteomes" id="UP001175227"/>
    </source>
</evidence>
<reference evidence="2" key="1">
    <citation type="submission" date="2023-06" db="EMBL/GenBank/DDBJ databases">
        <authorList>
            <consortium name="Lawrence Berkeley National Laboratory"/>
            <person name="Ahrendt S."/>
            <person name="Sahu N."/>
            <person name="Indic B."/>
            <person name="Wong-Bajracharya J."/>
            <person name="Merenyi Z."/>
            <person name="Ke H.-M."/>
            <person name="Monk M."/>
            <person name="Kocsube S."/>
            <person name="Drula E."/>
            <person name="Lipzen A."/>
            <person name="Balint B."/>
            <person name="Henrissat B."/>
            <person name="Andreopoulos B."/>
            <person name="Martin F.M."/>
            <person name="Harder C.B."/>
            <person name="Rigling D."/>
            <person name="Ford K.L."/>
            <person name="Foster G.D."/>
            <person name="Pangilinan J."/>
            <person name="Papanicolaou A."/>
            <person name="Barry K."/>
            <person name="LaButti K."/>
            <person name="Viragh M."/>
            <person name="Koriabine M."/>
            <person name="Yan M."/>
            <person name="Riley R."/>
            <person name="Champramary S."/>
            <person name="Plett K.L."/>
            <person name="Tsai I.J."/>
            <person name="Slot J."/>
            <person name="Sipos G."/>
            <person name="Plett J."/>
            <person name="Nagy L.G."/>
            <person name="Grigoriev I.V."/>
        </authorList>
    </citation>
    <scope>NUCLEOTIDE SEQUENCE</scope>
    <source>
        <strain evidence="2">ICMP 16352</strain>
    </source>
</reference>
<dbReference type="Proteomes" id="UP001175227">
    <property type="component" value="Unassembled WGS sequence"/>
</dbReference>
<feature type="transmembrane region" description="Helical" evidence="1">
    <location>
        <begin position="51"/>
        <end position="72"/>
    </location>
</feature>
<keyword evidence="3" id="KW-1185">Reference proteome</keyword>
<keyword evidence="1" id="KW-0472">Membrane</keyword>
<feature type="transmembrane region" description="Helical" evidence="1">
    <location>
        <begin position="12"/>
        <end position="31"/>
    </location>
</feature>